<dbReference type="AlphaFoldDB" id="A0AAD9FG63"/>
<evidence type="ECO:0000313" key="3">
    <source>
        <dbReference type="Proteomes" id="UP001228049"/>
    </source>
</evidence>
<protein>
    <submittedName>
        <fullName evidence="2">Phospholipase A1-II 6</fullName>
    </submittedName>
</protein>
<dbReference type="EMBL" id="JASDAP010000009">
    <property type="protein sequence ID" value="KAK1897455.1"/>
    <property type="molecule type" value="Genomic_DNA"/>
</dbReference>
<sequence>MSLKSPVFTTLLPLGEAPPDGVKNPSPSPSSNKAGCGVKVEQQKGPLPKPESSELRAHQLVCVGVKKGGVRSGCISIQQCLPTRSVWEVGRREVVVERGGLSSEQNGAMGWNKAARRGAAGLARPGQGP</sequence>
<evidence type="ECO:0000313" key="2">
    <source>
        <dbReference type="EMBL" id="KAK1897455.1"/>
    </source>
</evidence>
<feature type="region of interest" description="Disordered" evidence="1">
    <location>
        <begin position="1"/>
        <end position="52"/>
    </location>
</feature>
<reference evidence="2" key="1">
    <citation type="submission" date="2023-04" db="EMBL/GenBank/DDBJ databases">
        <title>Chromosome-level genome of Chaenocephalus aceratus.</title>
        <authorList>
            <person name="Park H."/>
        </authorList>
    </citation>
    <scope>NUCLEOTIDE SEQUENCE</scope>
    <source>
        <strain evidence="2">DE</strain>
        <tissue evidence="2">Muscle</tissue>
    </source>
</reference>
<organism evidence="2 3">
    <name type="scientific">Dissostichus eleginoides</name>
    <name type="common">Patagonian toothfish</name>
    <name type="synonym">Dissostichus amissus</name>
    <dbReference type="NCBI Taxonomy" id="100907"/>
    <lineage>
        <taxon>Eukaryota</taxon>
        <taxon>Metazoa</taxon>
        <taxon>Chordata</taxon>
        <taxon>Craniata</taxon>
        <taxon>Vertebrata</taxon>
        <taxon>Euteleostomi</taxon>
        <taxon>Actinopterygii</taxon>
        <taxon>Neopterygii</taxon>
        <taxon>Teleostei</taxon>
        <taxon>Neoteleostei</taxon>
        <taxon>Acanthomorphata</taxon>
        <taxon>Eupercaria</taxon>
        <taxon>Perciformes</taxon>
        <taxon>Notothenioidei</taxon>
        <taxon>Nototheniidae</taxon>
        <taxon>Dissostichus</taxon>
    </lineage>
</organism>
<accession>A0AAD9FG63</accession>
<gene>
    <name evidence="2" type="ORF">KUDE01_016987</name>
</gene>
<evidence type="ECO:0000256" key="1">
    <source>
        <dbReference type="SAM" id="MobiDB-lite"/>
    </source>
</evidence>
<dbReference type="Proteomes" id="UP001228049">
    <property type="component" value="Unassembled WGS sequence"/>
</dbReference>
<name>A0AAD9FG63_DISEL</name>
<proteinExistence type="predicted"/>
<comment type="caution">
    <text evidence="2">The sequence shown here is derived from an EMBL/GenBank/DDBJ whole genome shotgun (WGS) entry which is preliminary data.</text>
</comment>
<keyword evidence="3" id="KW-1185">Reference proteome</keyword>